<feature type="compositionally biased region" description="Basic residues" evidence="1">
    <location>
        <begin position="97"/>
        <end position="106"/>
    </location>
</feature>
<feature type="non-terminal residue" evidence="2">
    <location>
        <position position="1"/>
    </location>
</feature>
<dbReference type="EMBL" id="RWGY01000029">
    <property type="protein sequence ID" value="TVU18738.1"/>
    <property type="molecule type" value="Genomic_DNA"/>
</dbReference>
<evidence type="ECO:0000256" key="1">
    <source>
        <dbReference type="SAM" id="MobiDB-lite"/>
    </source>
</evidence>
<feature type="region of interest" description="Disordered" evidence="1">
    <location>
        <begin position="84"/>
        <end position="163"/>
    </location>
</feature>
<sequence length="163" mass="17752">MSSIPQAQSSVARAEPQRLYIASSSTMLRPFPPILYLSPSSPPQPRPLSTGIESSWPRFLRGVQGVRPLAPKRTFAEARCPNASAAASMMAPSRREKVTRRRRRGAHPATPQSTPPFPCSSMAEVMEDGRSNAEQLESQAAAGRTQEEEHAVALQGRDCGVER</sequence>
<feature type="non-terminal residue" evidence="2">
    <location>
        <position position="163"/>
    </location>
</feature>
<comment type="caution">
    <text evidence="2">The sequence shown here is derived from an EMBL/GenBank/DDBJ whole genome shotgun (WGS) entry which is preliminary data.</text>
</comment>
<reference evidence="2 3" key="1">
    <citation type="journal article" date="2019" name="Sci. Rep.">
        <title>A high-quality genome of Eragrostis curvula grass provides insights into Poaceae evolution and supports new strategies to enhance forage quality.</title>
        <authorList>
            <person name="Carballo J."/>
            <person name="Santos B.A.C.M."/>
            <person name="Zappacosta D."/>
            <person name="Garbus I."/>
            <person name="Selva J.P."/>
            <person name="Gallo C.A."/>
            <person name="Diaz A."/>
            <person name="Albertini E."/>
            <person name="Caccamo M."/>
            <person name="Echenique V."/>
        </authorList>
    </citation>
    <scope>NUCLEOTIDE SEQUENCE [LARGE SCALE GENOMIC DNA]</scope>
    <source>
        <strain evidence="3">cv. Victoria</strain>
        <tissue evidence="2">Leaf</tissue>
    </source>
</reference>
<dbReference type="Proteomes" id="UP000324897">
    <property type="component" value="Chromosome 7"/>
</dbReference>
<dbReference type="Gramene" id="TVU18738">
    <property type="protein sequence ID" value="TVU18738"/>
    <property type="gene ID" value="EJB05_34850"/>
</dbReference>
<evidence type="ECO:0000313" key="3">
    <source>
        <dbReference type="Proteomes" id="UP000324897"/>
    </source>
</evidence>
<proteinExistence type="predicted"/>
<protein>
    <submittedName>
        <fullName evidence="2">Uncharacterized protein</fullName>
    </submittedName>
</protein>
<evidence type="ECO:0000313" key="2">
    <source>
        <dbReference type="EMBL" id="TVU18738.1"/>
    </source>
</evidence>
<dbReference type="AlphaFoldDB" id="A0A5J9U628"/>
<keyword evidence="3" id="KW-1185">Reference proteome</keyword>
<organism evidence="2 3">
    <name type="scientific">Eragrostis curvula</name>
    <name type="common">weeping love grass</name>
    <dbReference type="NCBI Taxonomy" id="38414"/>
    <lineage>
        <taxon>Eukaryota</taxon>
        <taxon>Viridiplantae</taxon>
        <taxon>Streptophyta</taxon>
        <taxon>Embryophyta</taxon>
        <taxon>Tracheophyta</taxon>
        <taxon>Spermatophyta</taxon>
        <taxon>Magnoliopsida</taxon>
        <taxon>Liliopsida</taxon>
        <taxon>Poales</taxon>
        <taxon>Poaceae</taxon>
        <taxon>PACMAD clade</taxon>
        <taxon>Chloridoideae</taxon>
        <taxon>Eragrostideae</taxon>
        <taxon>Eragrostidinae</taxon>
        <taxon>Eragrostis</taxon>
    </lineage>
</organism>
<name>A0A5J9U628_9POAL</name>
<gene>
    <name evidence="2" type="ORF">EJB05_34850</name>
</gene>
<accession>A0A5J9U628</accession>